<evidence type="ECO:0000313" key="3">
    <source>
        <dbReference type="EMBL" id="OJD21478.1"/>
    </source>
</evidence>
<evidence type="ECO:0000256" key="1">
    <source>
        <dbReference type="SAM" id="Phobius"/>
    </source>
</evidence>
<sequence length="420" mass="45520">MPPEFELREALLSVRQSELYSDLTISTNGKSFKVHRCIVCPRSTFFTGACRGGFQEALSGEIYLDNDHPLVVEKMIDYLYTLDYEDSVVCNMKAPTELSQEDPGTLTKPNEMASPSYLNAQVYAIGEKYGIPGLKDLARTKFEHTVMNSCNDRGLRDVVTESPCQNAHALKSRQDFQNLIDTRPTFTADLLRRTWRPNPGSLLLSLLINARCVIKILRIPALATAIMISIVVVISVIENSLTSMPIVNIALIAITIVEVVLVGSLQQSRLEGISAKVQDPRSNHLCLASQFSKPSIIFAGGGFGVSSRKRMRYSVLVVPTPVMTPCRLPMPCALTSSTGRYRRRDSASSIRLEVGSTLIGMHSGGSFRLFFTVVGTTAGGGIRGGCSSAEGALLLVFSSLALSSPALVPLPSSLSLAVSP</sequence>
<keyword evidence="1" id="KW-1133">Transmembrane helix</keyword>
<proteinExistence type="predicted"/>
<dbReference type="STRING" id="1658174.A0A1J9PYQ3"/>
<dbReference type="Pfam" id="PF00651">
    <property type="entry name" value="BTB"/>
    <property type="match status" value="1"/>
</dbReference>
<dbReference type="InterPro" id="IPR011333">
    <property type="entry name" value="SKP1/BTB/POZ_sf"/>
</dbReference>
<dbReference type="OrthoDB" id="4186383at2759"/>
<keyword evidence="1" id="KW-0472">Membrane</keyword>
<organism evidence="3 4">
    <name type="scientific">Blastomyces percursus</name>
    <dbReference type="NCBI Taxonomy" id="1658174"/>
    <lineage>
        <taxon>Eukaryota</taxon>
        <taxon>Fungi</taxon>
        <taxon>Dikarya</taxon>
        <taxon>Ascomycota</taxon>
        <taxon>Pezizomycotina</taxon>
        <taxon>Eurotiomycetes</taxon>
        <taxon>Eurotiomycetidae</taxon>
        <taxon>Onygenales</taxon>
        <taxon>Ajellomycetaceae</taxon>
        <taxon>Blastomyces</taxon>
    </lineage>
</organism>
<dbReference type="AlphaFoldDB" id="A0A1J9PYQ3"/>
<dbReference type="SMART" id="SM00225">
    <property type="entry name" value="BTB"/>
    <property type="match status" value="1"/>
</dbReference>
<reference evidence="3 4" key="1">
    <citation type="submission" date="2015-08" db="EMBL/GenBank/DDBJ databases">
        <title>Emmonsia species relationships and genome sequence.</title>
        <authorList>
            <person name="Cuomo C.A."/>
            <person name="Schwartz I.S."/>
            <person name="Kenyon C."/>
            <person name="De Hoog G.S."/>
            <person name="Govender N.P."/>
            <person name="Botha A."/>
            <person name="Moreno L."/>
            <person name="De Vries M."/>
            <person name="Munoz J.F."/>
            <person name="Stielow J.B."/>
        </authorList>
    </citation>
    <scope>NUCLEOTIDE SEQUENCE [LARGE SCALE GENOMIC DNA]</scope>
    <source>
        <strain evidence="3 4">EI222</strain>
    </source>
</reference>
<comment type="caution">
    <text evidence="3">The sequence shown here is derived from an EMBL/GenBank/DDBJ whole genome shotgun (WGS) entry which is preliminary data.</text>
</comment>
<protein>
    <recommendedName>
        <fullName evidence="2">BTB domain-containing protein</fullName>
    </recommendedName>
</protein>
<dbReference type="CDD" id="cd18186">
    <property type="entry name" value="BTB_POZ_ZBTB_KLHL-like"/>
    <property type="match status" value="1"/>
</dbReference>
<dbReference type="PROSITE" id="PS50097">
    <property type="entry name" value="BTB"/>
    <property type="match status" value="1"/>
</dbReference>
<evidence type="ECO:0000259" key="2">
    <source>
        <dbReference type="PROSITE" id="PS50097"/>
    </source>
</evidence>
<dbReference type="Proteomes" id="UP000242791">
    <property type="component" value="Unassembled WGS sequence"/>
</dbReference>
<gene>
    <name evidence="3" type="ORF">ACJ73_07176</name>
</gene>
<feature type="domain" description="BTB" evidence="2">
    <location>
        <begin position="21"/>
        <end position="81"/>
    </location>
</feature>
<dbReference type="VEuPathDB" id="FungiDB:ACJ73_07176"/>
<accession>A0A1J9PYQ3</accession>
<dbReference type="Gene3D" id="3.30.710.10">
    <property type="entry name" value="Potassium Channel Kv1.1, Chain A"/>
    <property type="match status" value="1"/>
</dbReference>
<dbReference type="EMBL" id="LGTZ01001397">
    <property type="protein sequence ID" value="OJD21478.1"/>
    <property type="molecule type" value="Genomic_DNA"/>
</dbReference>
<dbReference type="PANTHER" id="PTHR47843">
    <property type="entry name" value="BTB DOMAIN-CONTAINING PROTEIN-RELATED"/>
    <property type="match status" value="1"/>
</dbReference>
<keyword evidence="1" id="KW-0812">Transmembrane</keyword>
<keyword evidence="4" id="KW-1185">Reference proteome</keyword>
<dbReference type="InterPro" id="IPR000210">
    <property type="entry name" value="BTB/POZ_dom"/>
</dbReference>
<dbReference type="PANTHER" id="PTHR47843:SF5">
    <property type="entry name" value="BTB_POZ DOMAIN PROTEIN"/>
    <property type="match status" value="1"/>
</dbReference>
<feature type="transmembrane region" description="Helical" evidence="1">
    <location>
        <begin position="243"/>
        <end position="265"/>
    </location>
</feature>
<evidence type="ECO:0000313" key="4">
    <source>
        <dbReference type="Proteomes" id="UP000242791"/>
    </source>
</evidence>
<feature type="transmembrane region" description="Helical" evidence="1">
    <location>
        <begin position="216"/>
        <end position="237"/>
    </location>
</feature>
<name>A0A1J9PYQ3_9EURO</name>
<dbReference type="SUPFAM" id="SSF54695">
    <property type="entry name" value="POZ domain"/>
    <property type="match status" value="1"/>
</dbReference>